<dbReference type="PANTHER" id="PTHR43861">
    <property type="entry name" value="TRANS-ACONITATE 2-METHYLTRANSFERASE-RELATED"/>
    <property type="match status" value="1"/>
</dbReference>
<dbReference type="EMBL" id="CP000767">
    <property type="protein sequence ID" value="EAU00077.1"/>
    <property type="molecule type" value="Genomic_DNA"/>
</dbReference>
<dbReference type="SUPFAM" id="SSF53335">
    <property type="entry name" value="S-adenosyl-L-methionine-dependent methyltransferases"/>
    <property type="match status" value="1"/>
</dbReference>
<evidence type="ECO:0000313" key="2">
    <source>
        <dbReference type="Proteomes" id="UP000006380"/>
    </source>
</evidence>
<dbReference type="Gene3D" id="3.40.50.150">
    <property type="entry name" value="Vaccinia Virus protein VP39"/>
    <property type="match status" value="1"/>
</dbReference>
<dbReference type="RefSeq" id="WP_011992424.1">
    <property type="nucleotide sequence ID" value="NC_009715.2"/>
</dbReference>
<dbReference type="GO" id="GO:0008168">
    <property type="term" value="F:methyltransferase activity"/>
    <property type="evidence" value="ECO:0007669"/>
    <property type="project" value="UniProtKB-KW"/>
</dbReference>
<dbReference type="Proteomes" id="UP000006380">
    <property type="component" value="Chromosome"/>
</dbReference>
<protein>
    <submittedName>
        <fullName evidence="1">SAM-dependent methyltransferase</fullName>
    </submittedName>
</protein>
<accession>A7GZ35</accession>
<dbReference type="GO" id="GO:0032259">
    <property type="term" value="P:methylation"/>
    <property type="evidence" value="ECO:0007669"/>
    <property type="project" value="UniProtKB-KW"/>
</dbReference>
<keyword evidence="1" id="KW-0808">Transferase</keyword>
<proteinExistence type="predicted"/>
<dbReference type="PANTHER" id="PTHR43861:SF6">
    <property type="entry name" value="METHYLTRANSFERASE TYPE 11"/>
    <property type="match status" value="1"/>
</dbReference>
<gene>
    <name evidence="1" type="ORF">CCV52592_0299</name>
</gene>
<organism evidence="1 2">
    <name type="scientific">Campylobacter curvus (strain 525.92)</name>
    <dbReference type="NCBI Taxonomy" id="360105"/>
    <lineage>
        <taxon>Bacteria</taxon>
        <taxon>Pseudomonadati</taxon>
        <taxon>Campylobacterota</taxon>
        <taxon>Epsilonproteobacteria</taxon>
        <taxon>Campylobacterales</taxon>
        <taxon>Campylobacteraceae</taxon>
        <taxon>Campylobacter</taxon>
    </lineage>
</organism>
<dbReference type="KEGG" id="ccv:CCV52592_0299"/>
<dbReference type="AlphaFoldDB" id="A7GZ35"/>
<dbReference type="OrthoDB" id="9790457at2"/>
<keyword evidence="2" id="KW-1185">Reference proteome</keyword>
<reference evidence="1" key="1">
    <citation type="submission" date="2016-07" db="EMBL/GenBank/DDBJ databases">
        <title>Comparative genomics of the Campylobacter concisus group.</title>
        <authorList>
            <person name="Miller W.G."/>
            <person name="Yee E."/>
            <person name="Chapman M.H."/>
            <person name="Huynh S."/>
            <person name="Bono J.L."/>
            <person name="On S.L.W."/>
            <person name="StLeger J."/>
            <person name="Foster G."/>
            <person name="Parker C.T."/>
        </authorList>
    </citation>
    <scope>NUCLEOTIDE SEQUENCE</scope>
    <source>
        <strain evidence="1">525.92</strain>
    </source>
</reference>
<name>A7GZ35_CAMC5</name>
<dbReference type="STRING" id="360105.CCV52592_0299"/>
<dbReference type="CDD" id="cd02440">
    <property type="entry name" value="AdoMet_MTases"/>
    <property type="match status" value="1"/>
</dbReference>
<dbReference type="InterPro" id="IPR029063">
    <property type="entry name" value="SAM-dependent_MTases_sf"/>
</dbReference>
<evidence type="ECO:0000313" key="1">
    <source>
        <dbReference type="EMBL" id="EAU00077.1"/>
    </source>
</evidence>
<sequence>MIKYDNENFDPSLLNDNDIDKIQINMLPPNSRVLEIGCATGFMSSFLRENKNCFVCGVESDESQAKIAIGRCNTVINGSIDSLSVQNKLDSFIQENGKFDVIFMSQVIEHIAYPDKILIKLKDWLKNSENAAIVISTVNVAHWTSRLRLLFGKWEYEEYGLFDNTHLRFFSVNSFKDEILKAGYSIVEEGYSIYDFSPLFMIPKIKHLTIYYICKKLNVLNSKFFNWYVKKFKNFIAYQFVFKIKKV</sequence>
<keyword evidence="1" id="KW-0489">Methyltransferase</keyword>
<dbReference type="Pfam" id="PF13489">
    <property type="entry name" value="Methyltransf_23"/>
    <property type="match status" value="1"/>
</dbReference>
<dbReference type="HOGENOM" id="CLU_088541_1_0_7"/>